<dbReference type="GeneID" id="101241152"/>
<sequence length="768" mass="90253">MKKFLVSLLFTLILMYYFIFNKVSYLRKIKSYIYPRSAIQQKNKTLLYSLDTSNLTREYSYLTKTCWKNAFALNKNNLTVSSPHHVLCLFKPLKIKSKKQYKKPIVVLGIGVHLGPAADNKEVLPKAGFKYISWEYRDKQYNGLQNKLIQGYSKEHLKLTQKTFWNTYKDDPELNEADIIVCGFDVWHCLIFAPFNKKIVINSNYRFDGHIATSYEDMIELQKELYNAVRYNPDVIMAGGILYDVMYQQHYLGSHKIIPLPASCEYVQSRIKQELQEEENCISECVKTNNKTLVIIFPKRLSNGGEKIANEIIKEARKKERTFEIKYFKECFPKGYKYCQLDQFDVAIMLGYSVMSYFNCEVVNTGIPLFVPTPELYANYEKLHHLVEERKQRLDHTSYNAMKQSSRSLNKGYNPNDDFDERALQRWLSYSDYYYYGGVELFNNYDNLFNKLSTINLLDLNLKAYVHRIENAKISVEHWQAIEKYFFGEADFPYEKTVVPNTLKEGLEMWQKAVSRPNFTSTSGKYFNGLPVVTVMLDDLNGIIPECSKFKHVKILLLTNRTETINECHLLNYENLLEKLELNIFFGKSLTSSIKWHRVAMVMYGVSQQASKITIFSRLGSVSRGCYASNEFEFLKFTKSWTMSVYDSTQYWYIFAPENNQVFKYWLKTLSSFTSELDTTSPTKCRHLFQNKESIFSEVEIKYLSSYLKYWQSDETESFFHVIDQLNFELAVRGYLTKLHAKLHRWLLHNLVQLGYYQLPLINKSIKI</sequence>
<reference evidence="2" key="1">
    <citation type="submission" date="2025-08" db="UniProtKB">
        <authorList>
            <consortium name="RefSeq"/>
        </authorList>
    </citation>
    <scope>IDENTIFICATION</scope>
</reference>
<gene>
    <name evidence="2" type="primary">LOC101241152</name>
</gene>
<proteinExistence type="predicted"/>
<dbReference type="RefSeq" id="XP_065662088.1">
    <property type="nucleotide sequence ID" value="XM_065806016.1"/>
</dbReference>
<dbReference type="Proteomes" id="UP001652625">
    <property type="component" value="Chromosome 09"/>
</dbReference>
<name>A0ABM4CK02_HYDVU</name>
<organism evidence="1 2">
    <name type="scientific">Hydra vulgaris</name>
    <name type="common">Hydra</name>
    <name type="synonym">Hydra attenuata</name>
    <dbReference type="NCBI Taxonomy" id="6087"/>
    <lineage>
        <taxon>Eukaryota</taxon>
        <taxon>Metazoa</taxon>
        <taxon>Cnidaria</taxon>
        <taxon>Hydrozoa</taxon>
        <taxon>Hydroidolina</taxon>
        <taxon>Anthoathecata</taxon>
        <taxon>Aplanulata</taxon>
        <taxon>Hydridae</taxon>
        <taxon>Hydra</taxon>
    </lineage>
</organism>
<protein>
    <submittedName>
        <fullName evidence="2">Uncharacterized protein LOC101241152</fullName>
    </submittedName>
</protein>
<keyword evidence="1" id="KW-1185">Reference proteome</keyword>
<evidence type="ECO:0000313" key="1">
    <source>
        <dbReference type="Proteomes" id="UP001652625"/>
    </source>
</evidence>
<evidence type="ECO:0000313" key="2">
    <source>
        <dbReference type="RefSeq" id="XP_065662088.1"/>
    </source>
</evidence>
<accession>A0ABM4CK02</accession>